<feature type="region of interest" description="Disordered" evidence="1">
    <location>
        <begin position="51"/>
        <end position="164"/>
    </location>
</feature>
<comment type="caution">
    <text evidence="3">The sequence shown here is derived from an EMBL/GenBank/DDBJ whole genome shotgun (WGS) entry which is preliminary data.</text>
</comment>
<dbReference type="EMBL" id="BAABBQ010000001">
    <property type="protein sequence ID" value="GAA4011747.1"/>
    <property type="molecule type" value="Genomic_DNA"/>
</dbReference>
<proteinExistence type="predicted"/>
<feature type="compositionally biased region" description="Pro residues" evidence="1">
    <location>
        <begin position="53"/>
        <end position="65"/>
    </location>
</feature>
<sequence length="249" mass="25429">MQRSWVSNRDRAVSIAAVLLVHAVVLAGLLTLGGGPAKVLADLDPLQVFDVPVEPPPMPPPPPPAVEQKAPEEEGAAAPPARKAQATPIQRPEPRVELPVAPPVVAAETPGTGAAPAPGAAPVDGPGTGAGGQGNGTGSGSGGTGTGGGGSGGKASGPSVIAGTTLRGRDYPRAVLRAWPSRARVFVAIRVQVDGRATNCRVDRSSGNAVIDQWTCRLVEERVRFRPATDDDGRPVVSWYGYVQSPVNF</sequence>
<evidence type="ECO:0000256" key="1">
    <source>
        <dbReference type="SAM" id="MobiDB-lite"/>
    </source>
</evidence>
<name>A0ABP7SHU9_9SPHN</name>
<reference evidence="4" key="1">
    <citation type="journal article" date="2019" name="Int. J. Syst. Evol. Microbiol.">
        <title>The Global Catalogue of Microorganisms (GCM) 10K type strain sequencing project: providing services to taxonomists for standard genome sequencing and annotation.</title>
        <authorList>
            <consortium name="The Broad Institute Genomics Platform"/>
            <consortium name="The Broad Institute Genome Sequencing Center for Infectious Disease"/>
            <person name="Wu L."/>
            <person name="Ma J."/>
        </authorList>
    </citation>
    <scope>NUCLEOTIDE SEQUENCE [LARGE SCALE GENOMIC DNA]</scope>
    <source>
        <strain evidence="4">JCM 17563</strain>
    </source>
</reference>
<evidence type="ECO:0000313" key="3">
    <source>
        <dbReference type="EMBL" id="GAA4011747.1"/>
    </source>
</evidence>
<keyword evidence="4" id="KW-1185">Reference proteome</keyword>
<evidence type="ECO:0000313" key="4">
    <source>
        <dbReference type="Proteomes" id="UP001500235"/>
    </source>
</evidence>
<protein>
    <recommendedName>
        <fullName evidence="2">TonB C-terminal domain-containing protein</fullName>
    </recommendedName>
</protein>
<dbReference type="SUPFAM" id="SSF74653">
    <property type="entry name" value="TolA/TonB C-terminal domain"/>
    <property type="match status" value="1"/>
</dbReference>
<evidence type="ECO:0000259" key="2">
    <source>
        <dbReference type="Pfam" id="PF03544"/>
    </source>
</evidence>
<accession>A0ABP7SHU9</accession>
<feature type="compositionally biased region" description="Gly residues" evidence="1">
    <location>
        <begin position="126"/>
        <end position="155"/>
    </location>
</feature>
<gene>
    <name evidence="3" type="ORF">GCM10022280_06800</name>
</gene>
<feature type="domain" description="TonB C-terminal" evidence="2">
    <location>
        <begin position="183"/>
        <end position="240"/>
    </location>
</feature>
<dbReference type="Pfam" id="PF03544">
    <property type="entry name" value="TonB_C"/>
    <property type="match status" value="1"/>
</dbReference>
<dbReference type="Proteomes" id="UP001500235">
    <property type="component" value="Unassembled WGS sequence"/>
</dbReference>
<feature type="compositionally biased region" description="Low complexity" evidence="1">
    <location>
        <begin position="76"/>
        <end position="88"/>
    </location>
</feature>
<organism evidence="3 4">
    <name type="scientific">Sphingomonas swuensis</name>
    <dbReference type="NCBI Taxonomy" id="977800"/>
    <lineage>
        <taxon>Bacteria</taxon>
        <taxon>Pseudomonadati</taxon>
        <taxon>Pseudomonadota</taxon>
        <taxon>Alphaproteobacteria</taxon>
        <taxon>Sphingomonadales</taxon>
        <taxon>Sphingomonadaceae</taxon>
        <taxon>Sphingomonas</taxon>
    </lineage>
</organism>
<dbReference type="RefSeq" id="WP_344705985.1">
    <property type="nucleotide sequence ID" value="NZ_BAABBQ010000001.1"/>
</dbReference>
<feature type="compositionally biased region" description="Low complexity" evidence="1">
    <location>
        <begin position="97"/>
        <end position="125"/>
    </location>
</feature>
<dbReference type="Gene3D" id="3.30.1150.10">
    <property type="match status" value="1"/>
</dbReference>
<dbReference type="InterPro" id="IPR037682">
    <property type="entry name" value="TonB_C"/>
</dbReference>